<evidence type="ECO:0000313" key="6">
    <source>
        <dbReference type="EMBL" id="AGT11123.1"/>
    </source>
</evidence>
<evidence type="ECO:0000256" key="3">
    <source>
        <dbReference type="ARBA" id="ARBA00022737"/>
    </source>
</evidence>
<sequence>MGESCLGLHDCLPQAARIRRLHADRVVRPYPSCHLGDLPIGGRQLVDLGRAIGREPRLFILDEPSATRNAADIAYIFAAVRWVAASGCDSLYVSHRLEEDLMVCDRVGIMRDEAVIAVALVADLSQDRLVSLVSGPAPEPPCRNGAVRSAEIVLDLAVRSAGRVWTALT</sequence>
<gene>
    <name evidence="6" type="ORF">JCM7686_pAMI5p057</name>
</gene>
<keyword evidence="6" id="KW-0378">Hydrolase</keyword>
<dbReference type="PANTHER" id="PTHR43790:SF9">
    <property type="entry name" value="GALACTOFURANOSE TRANSPORTER ATP-BINDING PROTEIN YTFR"/>
    <property type="match status" value="1"/>
</dbReference>
<evidence type="ECO:0000256" key="5">
    <source>
        <dbReference type="ARBA" id="ARBA00022840"/>
    </source>
</evidence>
<evidence type="ECO:0000256" key="1">
    <source>
        <dbReference type="ARBA" id="ARBA00022448"/>
    </source>
</evidence>
<dbReference type="AlphaFoldDB" id="S5YI30"/>
<dbReference type="HOGENOM" id="CLU_1576983_0_0_5"/>
<reference evidence="6 7" key="1">
    <citation type="journal article" date="2014" name="BMC Genomics">
        <title>Architecture and functions of a multipartite genome of the methylotrophic bacterium Paracoccus aminophilus JCM 7686, containing primary and secondary chromids.</title>
        <authorList>
            <person name="Dziewit L."/>
            <person name="Czarnecki J."/>
            <person name="Wibberg D."/>
            <person name="Radlinska M."/>
            <person name="Mrozek P."/>
            <person name="Szymczak M."/>
            <person name="Schluter A."/>
            <person name="Puhler A."/>
            <person name="Bartosik D."/>
        </authorList>
    </citation>
    <scope>NUCLEOTIDE SEQUENCE [LARGE SCALE GENOMIC DNA]</scope>
    <source>
        <strain evidence="6">JCM 7686</strain>
        <plasmid evidence="7">Plasmid pAMI5</plasmid>
    </source>
</reference>
<dbReference type="SUPFAM" id="SSF52540">
    <property type="entry name" value="P-loop containing nucleoside triphosphate hydrolases"/>
    <property type="match status" value="1"/>
</dbReference>
<keyword evidence="2 6" id="KW-0762">Sugar transport</keyword>
<geneLocation type="plasmid" evidence="6 7">
    <name>pAMI5</name>
</geneLocation>
<dbReference type="Gene3D" id="3.40.50.300">
    <property type="entry name" value="P-loop containing nucleotide triphosphate hydrolases"/>
    <property type="match status" value="1"/>
</dbReference>
<keyword evidence="6" id="KW-0614">Plasmid</keyword>
<keyword evidence="4" id="KW-0547">Nucleotide-binding</keyword>
<evidence type="ECO:0000256" key="4">
    <source>
        <dbReference type="ARBA" id="ARBA00022741"/>
    </source>
</evidence>
<dbReference type="GO" id="GO:0016787">
    <property type="term" value="F:hydrolase activity"/>
    <property type="evidence" value="ECO:0007669"/>
    <property type="project" value="UniProtKB-KW"/>
</dbReference>
<name>S5YI30_PARAH</name>
<dbReference type="InterPro" id="IPR050107">
    <property type="entry name" value="ABC_carbohydrate_import_ATPase"/>
</dbReference>
<evidence type="ECO:0000313" key="7">
    <source>
        <dbReference type="Proteomes" id="UP000015480"/>
    </source>
</evidence>
<keyword evidence="7" id="KW-1185">Reference proteome</keyword>
<accession>S5YI30</accession>
<organism evidence="6 7">
    <name type="scientific">Paracoccus aminophilus JCM 7686</name>
    <dbReference type="NCBI Taxonomy" id="1367847"/>
    <lineage>
        <taxon>Bacteria</taxon>
        <taxon>Pseudomonadati</taxon>
        <taxon>Pseudomonadota</taxon>
        <taxon>Alphaproteobacteria</taxon>
        <taxon>Rhodobacterales</taxon>
        <taxon>Paracoccaceae</taxon>
        <taxon>Paracoccus</taxon>
    </lineage>
</organism>
<keyword evidence="1" id="KW-0813">Transport</keyword>
<keyword evidence="3" id="KW-0677">Repeat</keyword>
<proteinExistence type="predicted"/>
<dbReference type="Proteomes" id="UP000015480">
    <property type="component" value="Plasmid pAMI5"/>
</dbReference>
<dbReference type="KEGG" id="pami:JCM7686_pAMI5p057"/>
<protein>
    <submittedName>
        <fullName evidence="6">ABC-type sugar transport system, ATPase component</fullName>
        <ecNumber evidence="6">3.6.3.17</ecNumber>
    </submittedName>
</protein>
<dbReference type="InterPro" id="IPR027417">
    <property type="entry name" value="P-loop_NTPase"/>
</dbReference>
<dbReference type="EMBL" id="CP006653">
    <property type="protein sequence ID" value="AGT11123.1"/>
    <property type="molecule type" value="Genomic_DNA"/>
</dbReference>
<evidence type="ECO:0000256" key="2">
    <source>
        <dbReference type="ARBA" id="ARBA00022597"/>
    </source>
</evidence>
<dbReference type="GO" id="GO:0005524">
    <property type="term" value="F:ATP binding"/>
    <property type="evidence" value="ECO:0007669"/>
    <property type="project" value="UniProtKB-KW"/>
</dbReference>
<dbReference type="EC" id="3.6.3.17" evidence="6"/>
<keyword evidence="5" id="KW-0067">ATP-binding</keyword>
<dbReference type="PANTHER" id="PTHR43790">
    <property type="entry name" value="CARBOHYDRATE TRANSPORT ATP-BINDING PROTEIN MG119-RELATED"/>
    <property type="match status" value="1"/>
</dbReference>